<dbReference type="EMBL" id="OC953124">
    <property type="protein sequence ID" value="CAD7664425.1"/>
    <property type="molecule type" value="Genomic_DNA"/>
</dbReference>
<dbReference type="PANTHER" id="PTHR11412">
    <property type="entry name" value="MACROGLOBULIN / COMPLEMENT"/>
    <property type="match status" value="1"/>
</dbReference>
<dbReference type="SMART" id="SM01361">
    <property type="entry name" value="A2M_recep"/>
    <property type="match status" value="1"/>
</dbReference>
<dbReference type="InterPro" id="IPR036595">
    <property type="entry name" value="A-macroglobulin_rcpt-bd_sf"/>
</dbReference>
<dbReference type="PANTHER" id="PTHR11412:SF136">
    <property type="entry name" value="CD109 ANTIGEN"/>
    <property type="match status" value="1"/>
</dbReference>
<evidence type="ECO:0000259" key="3">
    <source>
        <dbReference type="SMART" id="SM01361"/>
    </source>
</evidence>
<dbReference type="Pfam" id="PF07677">
    <property type="entry name" value="A2M_recep"/>
    <property type="match status" value="1"/>
</dbReference>
<organism evidence="4">
    <name type="scientific">Oppiella nova</name>
    <dbReference type="NCBI Taxonomy" id="334625"/>
    <lineage>
        <taxon>Eukaryota</taxon>
        <taxon>Metazoa</taxon>
        <taxon>Ecdysozoa</taxon>
        <taxon>Arthropoda</taxon>
        <taxon>Chelicerata</taxon>
        <taxon>Arachnida</taxon>
        <taxon>Acari</taxon>
        <taxon>Acariformes</taxon>
        <taxon>Sarcoptiformes</taxon>
        <taxon>Oribatida</taxon>
        <taxon>Brachypylina</taxon>
        <taxon>Oppioidea</taxon>
        <taxon>Oppiidae</taxon>
        <taxon>Oppiella</taxon>
    </lineage>
</organism>
<dbReference type="GO" id="GO:0005576">
    <property type="term" value="C:extracellular region"/>
    <property type="evidence" value="ECO:0007669"/>
    <property type="project" value="InterPro"/>
</dbReference>
<evidence type="ECO:0000313" key="5">
    <source>
        <dbReference type="Proteomes" id="UP000728032"/>
    </source>
</evidence>
<dbReference type="AlphaFoldDB" id="A0A7R9MQV9"/>
<dbReference type="SUPFAM" id="SSF49410">
    <property type="entry name" value="Alpha-macroglobulin receptor domain"/>
    <property type="match status" value="1"/>
</dbReference>
<gene>
    <name evidence="4" type="ORF">ONB1V03_LOCUS20983</name>
</gene>
<sequence>MAVSAEQPAFFLNPLIDKTSTENYLQLSVCTHYKEGNATNMAVMEVELPSGYVADVEALPSVTRAKEIKRIDTSKGDTNVIIYFDRITRDEICLTVPAHRTHRVANNKPVPVTVYDYYDRQQTSRILYEPKLVTVSNLTSILLT</sequence>
<protein>
    <recommendedName>
        <fullName evidence="3">Alpha-macroglobulin receptor-binding domain-containing protein</fullName>
    </recommendedName>
</protein>
<keyword evidence="2" id="KW-0882">Thioester bond</keyword>
<dbReference type="Proteomes" id="UP000728032">
    <property type="component" value="Unassembled WGS sequence"/>
</dbReference>
<dbReference type="Gene3D" id="2.60.40.690">
    <property type="entry name" value="Alpha-macroglobulin, receptor-binding domain"/>
    <property type="match status" value="1"/>
</dbReference>
<evidence type="ECO:0000256" key="2">
    <source>
        <dbReference type="ARBA" id="ARBA00022966"/>
    </source>
</evidence>
<evidence type="ECO:0000256" key="1">
    <source>
        <dbReference type="ARBA" id="ARBA00022729"/>
    </source>
</evidence>
<dbReference type="InterPro" id="IPR009048">
    <property type="entry name" value="A-macroglobulin_rcpt-bd"/>
</dbReference>
<reference evidence="4" key="1">
    <citation type="submission" date="2020-11" db="EMBL/GenBank/DDBJ databases">
        <authorList>
            <person name="Tran Van P."/>
        </authorList>
    </citation>
    <scope>NUCLEOTIDE SEQUENCE</scope>
</reference>
<feature type="domain" description="Alpha-macroglobulin receptor-binding" evidence="3">
    <location>
        <begin position="39"/>
        <end position="128"/>
    </location>
</feature>
<name>A0A7R9MQV9_9ACAR</name>
<dbReference type="EMBL" id="CAJPVJ010038299">
    <property type="protein sequence ID" value="CAG2181562.1"/>
    <property type="molecule type" value="Genomic_DNA"/>
</dbReference>
<keyword evidence="5" id="KW-1185">Reference proteome</keyword>
<dbReference type="InterPro" id="IPR050473">
    <property type="entry name" value="A2M/Complement_sys"/>
</dbReference>
<accession>A0A7R9MQV9</accession>
<dbReference type="OrthoDB" id="6537832at2759"/>
<evidence type="ECO:0000313" key="4">
    <source>
        <dbReference type="EMBL" id="CAD7664425.1"/>
    </source>
</evidence>
<keyword evidence="1" id="KW-0732">Signal</keyword>
<proteinExistence type="predicted"/>